<dbReference type="SUPFAM" id="SSF117839">
    <property type="entry name" value="WWE domain"/>
    <property type="match status" value="1"/>
</dbReference>
<dbReference type="PROSITE" id="PS50103">
    <property type="entry name" value="ZF_C3H1"/>
    <property type="match status" value="2"/>
</dbReference>
<reference evidence="14" key="2">
    <citation type="submission" date="2025-08" db="UniProtKB">
        <authorList>
            <consortium name="Ensembl"/>
        </authorList>
    </citation>
    <scope>IDENTIFICATION</scope>
</reference>
<reference evidence="14" key="1">
    <citation type="submission" date="2019-06" db="EMBL/GenBank/DDBJ databases">
        <authorList>
            <consortium name="Wellcome Sanger Institute Data Sharing"/>
        </authorList>
    </citation>
    <scope>NUCLEOTIDE SEQUENCE [LARGE SCALE GENOMIC DNA]</scope>
</reference>
<evidence type="ECO:0000256" key="2">
    <source>
        <dbReference type="ARBA" id="ARBA00004496"/>
    </source>
</evidence>
<evidence type="ECO:0000313" key="14">
    <source>
        <dbReference type="Ensembl" id="ENSSFAP00005009341.1"/>
    </source>
</evidence>
<dbReference type="GO" id="GO:1990404">
    <property type="term" value="F:NAD+-protein mono-ADP-ribosyltransferase activity"/>
    <property type="evidence" value="ECO:0007669"/>
    <property type="project" value="TreeGrafter"/>
</dbReference>
<evidence type="ECO:0000256" key="4">
    <source>
        <dbReference type="ARBA" id="ARBA00022553"/>
    </source>
</evidence>
<feature type="domain" description="WWE" evidence="13">
    <location>
        <begin position="312"/>
        <end position="399"/>
    </location>
</feature>
<dbReference type="SMART" id="SM00356">
    <property type="entry name" value="ZnF_C3H1"/>
    <property type="match status" value="2"/>
</dbReference>
<proteinExistence type="inferred from homology"/>
<evidence type="ECO:0000256" key="8">
    <source>
        <dbReference type="ARBA" id="ARBA00022833"/>
    </source>
</evidence>
<accession>A0A672FR07</accession>
<dbReference type="Pfam" id="PF24356">
    <property type="entry name" value="WHD_PARP12"/>
    <property type="match status" value="1"/>
</dbReference>
<dbReference type="OMA" id="TQWLWYY"/>
<dbReference type="GO" id="GO:0003950">
    <property type="term" value="F:NAD+ poly-ADP-ribosyltransferase activity"/>
    <property type="evidence" value="ECO:0007669"/>
    <property type="project" value="TreeGrafter"/>
</dbReference>
<dbReference type="Pfam" id="PF02825">
    <property type="entry name" value="WWE"/>
    <property type="match status" value="1"/>
</dbReference>
<dbReference type="Gene3D" id="3.30.720.50">
    <property type="match status" value="1"/>
</dbReference>
<protein>
    <submittedName>
        <fullName evidence="14">Poly (ADP-ribose) polymerase family, member 12b</fullName>
    </submittedName>
</protein>
<evidence type="ECO:0000256" key="6">
    <source>
        <dbReference type="ARBA" id="ARBA00022737"/>
    </source>
</evidence>
<gene>
    <name evidence="14" type="primary">parp12b</name>
</gene>
<dbReference type="Pfam" id="PF25261">
    <property type="entry name" value="zf-CCCH_PARP12"/>
    <property type="match status" value="1"/>
</dbReference>
<evidence type="ECO:0000256" key="9">
    <source>
        <dbReference type="ARBA" id="ARBA00023242"/>
    </source>
</evidence>
<dbReference type="GO" id="GO:0005634">
    <property type="term" value="C:nucleus"/>
    <property type="evidence" value="ECO:0007669"/>
    <property type="project" value="UniProtKB-SubCell"/>
</dbReference>
<dbReference type="GO" id="GO:0008270">
    <property type="term" value="F:zinc ion binding"/>
    <property type="evidence" value="ECO:0007669"/>
    <property type="project" value="UniProtKB-KW"/>
</dbReference>
<sequence length="421" mass="48946">MSRCGGEVQAVLRELCARGGFMPLPELYGQLRRERCSMSEDDFCSMILRTPCFLLVRGPQEDGALRAEDCAVVARTSLRLCASYMSGEPCGDCGRLHLCKHFLYGTCRFGKGRKLCKFSHDLHSEHNLQLLREENLHLLREQHLLPLLLQSDPQLLPKVCLHYNKGSCTFSSSCTKVHLCMHFLQGRCMFGHKCNKLHDIDEVSRRRLQEDRGLSGEIVPFLSSYFFNVGCFHSTVLFCSFLAGDCRQVHFLLPYRWQRFDGDSWADLPDMEDLERDFCDPSQSESGGDWPVDFQTMTQNSWRVRRLSTVSSVMKPPHYTLTTEWRWFYKGEHGTWVEYGKMDEKQRSTSVSSDTLEKTFLLNKTATVDVVKGGRTYVISFEDMYQRNLKHKTKRKIRRRPRFVSRAEVEQRLAQERVHMF</sequence>
<feature type="domain" description="C3H1-type" evidence="12">
    <location>
        <begin position="98"/>
        <end position="123"/>
    </location>
</feature>
<organism evidence="14 15">
    <name type="scientific">Salarias fasciatus</name>
    <name type="common">Jewelled blenny</name>
    <name type="synonym">Blennius fasciatus</name>
    <dbReference type="NCBI Taxonomy" id="181472"/>
    <lineage>
        <taxon>Eukaryota</taxon>
        <taxon>Metazoa</taxon>
        <taxon>Chordata</taxon>
        <taxon>Craniata</taxon>
        <taxon>Vertebrata</taxon>
        <taxon>Euteleostomi</taxon>
        <taxon>Actinopterygii</taxon>
        <taxon>Neopterygii</taxon>
        <taxon>Teleostei</taxon>
        <taxon>Neoteleostei</taxon>
        <taxon>Acanthomorphata</taxon>
        <taxon>Ovalentaria</taxon>
        <taxon>Blenniimorphae</taxon>
        <taxon>Blenniiformes</taxon>
        <taxon>Blennioidei</taxon>
        <taxon>Blenniidae</taxon>
        <taxon>Salariinae</taxon>
        <taxon>Salarias</taxon>
    </lineage>
</organism>
<keyword evidence="6" id="KW-0677">Repeat</keyword>
<keyword evidence="5 11" id="KW-0479">Metal-binding</keyword>
<evidence type="ECO:0000256" key="11">
    <source>
        <dbReference type="PROSITE-ProRule" id="PRU00723"/>
    </source>
</evidence>
<evidence type="ECO:0000256" key="3">
    <source>
        <dbReference type="ARBA" id="ARBA00022490"/>
    </source>
</evidence>
<dbReference type="PANTHER" id="PTHR45740">
    <property type="entry name" value="POLY [ADP-RIBOSE] POLYMERASE"/>
    <property type="match status" value="1"/>
</dbReference>
<dbReference type="InterPro" id="IPR057602">
    <property type="entry name" value="Zfn-CCCH_PARP12"/>
</dbReference>
<evidence type="ECO:0000259" key="12">
    <source>
        <dbReference type="PROSITE" id="PS50103"/>
    </source>
</evidence>
<dbReference type="Pfam" id="PF23466">
    <property type="entry name" value="WWE_4"/>
    <property type="match status" value="1"/>
</dbReference>
<keyword evidence="8 11" id="KW-0862">Zinc</keyword>
<dbReference type="Gene3D" id="3.30.1370.210">
    <property type="match status" value="2"/>
</dbReference>
<dbReference type="Ensembl" id="ENSSFAT00005009779.1">
    <property type="protein sequence ID" value="ENSSFAP00005009341.1"/>
    <property type="gene ID" value="ENSSFAG00005005375.1"/>
</dbReference>
<feature type="zinc finger region" description="C3H1-type" evidence="11">
    <location>
        <begin position="98"/>
        <end position="123"/>
    </location>
</feature>
<keyword evidence="4" id="KW-0597">Phosphoprotein</keyword>
<evidence type="ECO:0000313" key="15">
    <source>
        <dbReference type="Proteomes" id="UP000472267"/>
    </source>
</evidence>
<dbReference type="InParanoid" id="A0A672FR07"/>
<evidence type="ECO:0000256" key="7">
    <source>
        <dbReference type="ARBA" id="ARBA00022771"/>
    </source>
</evidence>
<keyword evidence="3" id="KW-0963">Cytoplasm</keyword>
<dbReference type="InterPro" id="IPR000571">
    <property type="entry name" value="Znf_CCCH"/>
</dbReference>
<keyword evidence="9" id="KW-0539">Nucleus</keyword>
<dbReference type="GO" id="GO:0005737">
    <property type="term" value="C:cytoplasm"/>
    <property type="evidence" value="ECO:0007669"/>
    <property type="project" value="UniProtKB-SubCell"/>
</dbReference>
<comment type="similarity">
    <text evidence="10">Belongs to the ARTD/PARP family.</text>
</comment>
<dbReference type="InterPro" id="IPR051712">
    <property type="entry name" value="ARTD-AVP"/>
</dbReference>
<dbReference type="InterPro" id="IPR004170">
    <property type="entry name" value="WWE_dom"/>
</dbReference>
<evidence type="ECO:0000256" key="5">
    <source>
        <dbReference type="ARBA" id="ARBA00022723"/>
    </source>
</evidence>
<dbReference type="InterPro" id="IPR056226">
    <property type="entry name" value="WH_PARP12"/>
</dbReference>
<evidence type="ECO:0000259" key="13">
    <source>
        <dbReference type="PROSITE" id="PS50918"/>
    </source>
</evidence>
<keyword evidence="15" id="KW-1185">Reference proteome</keyword>
<name>A0A672FR07_SALFA</name>
<feature type="zinc finger region" description="C3H1-type" evidence="11">
    <location>
        <begin position="179"/>
        <end position="201"/>
    </location>
</feature>
<evidence type="ECO:0000256" key="10">
    <source>
        <dbReference type="ARBA" id="ARBA00024347"/>
    </source>
</evidence>
<keyword evidence="7 11" id="KW-0863">Zinc-finger</keyword>
<comment type="subcellular location">
    <subcellularLocation>
        <location evidence="2">Cytoplasm</location>
    </subcellularLocation>
    <subcellularLocation>
        <location evidence="1">Nucleus</location>
    </subcellularLocation>
</comment>
<feature type="domain" description="C3H1-type" evidence="12">
    <location>
        <begin position="179"/>
        <end position="201"/>
    </location>
</feature>
<dbReference type="PANTHER" id="PTHR45740:SF13">
    <property type="entry name" value="POLY (ADP-RIBOSE) POLYMERASE FAMILY, MEMBER 12B"/>
    <property type="match status" value="1"/>
</dbReference>
<dbReference type="Proteomes" id="UP000472267">
    <property type="component" value="Chromosome 17"/>
</dbReference>
<dbReference type="InterPro" id="IPR037197">
    <property type="entry name" value="WWE_dom_sf"/>
</dbReference>
<reference evidence="14" key="3">
    <citation type="submission" date="2025-09" db="UniProtKB">
        <authorList>
            <consortium name="Ensembl"/>
        </authorList>
    </citation>
    <scope>IDENTIFICATION</scope>
</reference>
<dbReference type="PROSITE" id="PS50918">
    <property type="entry name" value="WWE"/>
    <property type="match status" value="1"/>
</dbReference>
<evidence type="ECO:0000256" key="1">
    <source>
        <dbReference type="ARBA" id="ARBA00004123"/>
    </source>
</evidence>
<dbReference type="AlphaFoldDB" id="A0A672FR07"/>